<dbReference type="EMBL" id="JADFTS010000003">
    <property type="protein sequence ID" value="KAF9617474.1"/>
    <property type="molecule type" value="Genomic_DNA"/>
</dbReference>
<feature type="region of interest" description="Disordered" evidence="1">
    <location>
        <begin position="204"/>
        <end position="264"/>
    </location>
</feature>
<feature type="compositionally biased region" description="Polar residues" evidence="1">
    <location>
        <begin position="219"/>
        <end position="248"/>
    </location>
</feature>
<evidence type="ECO:0000313" key="4">
    <source>
        <dbReference type="Proteomes" id="UP000631114"/>
    </source>
</evidence>
<proteinExistence type="predicted"/>
<accession>A0A835IHW0</accession>
<dbReference type="AlphaFoldDB" id="A0A835IHW0"/>
<dbReference type="InterPro" id="IPR005135">
    <property type="entry name" value="Endo/exonuclease/phosphatase"/>
</dbReference>
<comment type="caution">
    <text evidence="3">The sequence shown here is derived from an EMBL/GenBank/DDBJ whole genome shotgun (WGS) entry which is preliminary data.</text>
</comment>
<evidence type="ECO:0000313" key="3">
    <source>
        <dbReference type="EMBL" id="KAF9617474.1"/>
    </source>
</evidence>
<dbReference type="Proteomes" id="UP000631114">
    <property type="component" value="Unassembled WGS sequence"/>
</dbReference>
<dbReference type="PANTHER" id="PTHR12121">
    <property type="entry name" value="CARBON CATABOLITE REPRESSOR PROTEIN 4"/>
    <property type="match status" value="1"/>
</dbReference>
<name>A0A835IHW0_9MAGN</name>
<reference evidence="3 4" key="1">
    <citation type="submission" date="2020-10" db="EMBL/GenBank/DDBJ databases">
        <title>The Coptis chinensis genome and diversification of protoberbering-type alkaloids.</title>
        <authorList>
            <person name="Wang B."/>
            <person name="Shu S."/>
            <person name="Song C."/>
            <person name="Liu Y."/>
        </authorList>
    </citation>
    <scope>NUCLEOTIDE SEQUENCE [LARGE SCALE GENOMIC DNA]</scope>
    <source>
        <strain evidence="3">HL-2020</strain>
        <tissue evidence="3">Leaf</tissue>
    </source>
</reference>
<dbReference type="InterPro" id="IPR036691">
    <property type="entry name" value="Endo/exonu/phosph_ase_sf"/>
</dbReference>
<feature type="non-terminal residue" evidence="3">
    <location>
        <position position="1"/>
    </location>
</feature>
<feature type="domain" description="Endonuclease/exonuclease/phosphatase" evidence="2">
    <location>
        <begin position="112"/>
        <end position="193"/>
    </location>
</feature>
<dbReference type="GO" id="GO:0000175">
    <property type="term" value="F:3'-5'-RNA exonuclease activity"/>
    <property type="evidence" value="ECO:0007669"/>
    <property type="project" value="TreeGrafter"/>
</dbReference>
<dbReference type="Gene3D" id="3.60.10.10">
    <property type="entry name" value="Endonuclease/exonuclease/phosphatase"/>
    <property type="match status" value="2"/>
</dbReference>
<evidence type="ECO:0000259" key="2">
    <source>
        <dbReference type="Pfam" id="PF03372"/>
    </source>
</evidence>
<protein>
    <recommendedName>
        <fullName evidence="2">Endonuclease/exonuclease/phosphatase domain-containing protein</fullName>
    </recommendedName>
</protein>
<dbReference type="SUPFAM" id="SSF56219">
    <property type="entry name" value="DNase I-like"/>
    <property type="match status" value="1"/>
</dbReference>
<organism evidence="3 4">
    <name type="scientific">Coptis chinensis</name>
    <dbReference type="NCBI Taxonomy" id="261450"/>
    <lineage>
        <taxon>Eukaryota</taxon>
        <taxon>Viridiplantae</taxon>
        <taxon>Streptophyta</taxon>
        <taxon>Embryophyta</taxon>
        <taxon>Tracheophyta</taxon>
        <taxon>Spermatophyta</taxon>
        <taxon>Magnoliopsida</taxon>
        <taxon>Ranunculales</taxon>
        <taxon>Ranunculaceae</taxon>
        <taxon>Coptidoideae</taxon>
        <taxon>Coptis</taxon>
    </lineage>
</organism>
<dbReference type="PANTHER" id="PTHR12121:SF85">
    <property type="entry name" value="CARBON CATABOLITE REPRESSOR PROTEIN 4 HOMOLOG 6"/>
    <property type="match status" value="1"/>
</dbReference>
<feature type="compositionally biased region" description="Basic and acidic residues" evidence="1">
    <location>
        <begin position="204"/>
        <end position="215"/>
    </location>
</feature>
<dbReference type="InterPro" id="IPR050410">
    <property type="entry name" value="CCR4/nocturin_mRNA_transcr"/>
</dbReference>
<gene>
    <name evidence="3" type="ORF">IFM89_036435</name>
</gene>
<sequence length="663" mass="73314">RNSKVSEDKVCTAEQASFAIKSMLWDWVFVLPVMRRISFDRFKLLHEESIEYNKFGLRDNVAQICVLESRNQNCADLKSDALPQSSIGSNQVVICNTHVLYNPRRGEIKLGQVRMLLDRAHAVSKLWNDAPVVICGDFNCTPKSPLYNFIAEQKLDLTGLARDQMSGQSSAEIRTQRPYTPNFRQVSATSYLDNLTAQPSMLTEEKEFDGKHSDCIPEIQNNDKPNSDVENAQLVNNLHQPQSDTPFNARSREEKKTDSSLSSKEMQCESIDSCKNELSSSCDLPVEVLLPVDPVKVGDQGLTTPSTACQNDNSVVAENLHGNQSSGFTDHSIPRTLTEHSQSNLSMSRLFTANLQDELVRDEMDEGTRVTKESVSSLIRESSLDEKLENAFIHVSRPDLVPETTSFADENKITLSESSGISSVQLIDGGAGKAYSSISYQSACNVETSNVATNIDFNEDQKLFGTSLEATEEVGSFGQAYSSMLPSEVNSVDYVFQSDIGHDSESVTPETDKTGQYLEKHATDQQKLKSLPLRNEIQGDSILFIDSDLAVGEKNKYDPSLWTPVEIMTASGNADCTVLEHPLKLKSTYAEVEVLGVRDPKIQVCGLRFLGLGCSEGLQTVKVLHTIPKHALQWTSGFPTKKWGSDHIALASQLAFTKGIDRS</sequence>
<dbReference type="OrthoDB" id="428734at2759"/>
<evidence type="ECO:0000256" key="1">
    <source>
        <dbReference type="SAM" id="MobiDB-lite"/>
    </source>
</evidence>
<keyword evidence="4" id="KW-1185">Reference proteome</keyword>
<dbReference type="Pfam" id="PF03372">
    <property type="entry name" value="Exo_endo_phos"/>
    <property type="match status" value="1"/>
</dbReference>